<proteinExistence type="predicted"/>
<keyword evidence="3" id="KW-1185">Reference proteome</keyword>
<name>A0ABR7LX52_9ACTN</name>
<evidence type="ECO:0000259" key="1">
    <source>
        <dbReference type="Pfam" id="PF05076"/>
    </source>
</evidence>
<dbReference type="Pfam" id="PF05076">
    <property type="entry name" value="SUFU"/>
    <property type="match status" value="1"/>
</dbReference>
<gene>
    <name evidence="2" type="ORF">HKK74_26715</name>
</gene>
<feature type="domain" description="Suppressor of fused-like" evidence="1">
    <location>
        <begin position="28"/>
        <end position="186"/>
    </location>
</feature>
<accession>A0ABR7LX52</accession>
<dbReference type="RefSeq" id="WP_187246104.1">
    <property type="nucleotide sequence ID" value="NZ_BAAAOK010000037.1"/>
</dbReference>
<reference evidence="2 3" key="1">
    <citation type="submission" date="2020-06" db="EMBL/GenBank/DDBJ databases">
        <title>Actinomadura xiongansis sp. nov., isolated from soil of Baiyangdian.</title>
        <authorList>
            <person name="Zhang X."/>
        </authorList>
    </citation>
    <scope>NUCLEOTIDE SEQUENCE [LARGE SCALE GENOMIC DNA]</scope>
    <source>
        <strain evidence="2 3">HBUM206468</strain>
    </source>
</reference>
<evidence type="ECO:0000313" key="3">
    <source>
        <dbReference type="Proteomes" id="UP000805614"/>
    </source>
</evidence>
<dbReference type="Proteomes" id="UP000805614">
    <property type="component" value="Unassembled WGS sequence"/>
</dbReference>
<evidence type="ECO:0000313" key="2">
    <source>
        <dbReference type="EMBL" id="MBC6469062.1"/>
    </source>
</evidence>
<protein>
    <submittedName>
        <fullName evidence="2">Suppressor of fused domain protein</fullName>
    </submittedName>
</protein>
<comment type="caution">
    <text evidence="2">The sequence shown here is derived from an EMBL/GenBank/DDBJ whole genome shotgun (WGS) entry which is preliminary data.</text>
</comment>
<dbReference type="EMBL" id="JABVEC010000023">
    <property type="protein sequence ID" value="MBC6469062.1"/>
    <property type="molecule type" value="Genomic_DNA"/>
</dbReference>
<organism evidence="2 3">
    <name type="scientific">Actinomadura alba</name>
    <dbReference type="NCBI Taxonomy" id="406431"/>
    <lineage>
        <taxon>Bacteria</taxon>
        <taxon>Bacillati</taxon>
        <taxon>Actinomycetota</taxon>
        <taxon>Actinomycetes</taxon>
        <taxon>Streptosporangiales</taxon>
        <taxon>Thermomonosporaceae</taxon>
        <taxon>Actinomadura</taxon>
    </lineage>
</organism>
<sequence length="193" mass="21458">MNLIDHLESRLGRIMHGWSYNPDGRPMPFRVAECSGGELPNVNTYVTVGLSETHLPSRVSDKSIHQELMISVPSDQADGPYPALLQQIGCHLIREESALLRGDVVGPYGPILEGSPLEAFYASLPVHHDNDFAVVEPDEEGRAFAIALTWLIPISRSEADYVAKLGWDAFESELEHKQPDLLDPRRAEMALDF</sequence>
<dbReference type="InterPro" id="IPR020941">
    <property type="entry name" value="SUFU-like_domain"/>
</dbReference>